<gene>
    <name evidence="2" type="ORF">B1207_11405</name>
</gene>
<keyword evidence="1" id="KW-1133">Transmembrane helix</keyword>
<dbReference type="Proteomes" id="UP000249458">
    <property type="component" value="Unassembled WGS sequence"/>
</dbReference>
<proteinExistence type="predicted"/>
<reference evidence="2 3" key="1">
    <citation type="submission" date="2017-02" db="EMBL/GenBank/DDBJ databases">
        <title>Legionella quilivanii strain from human: case report and whole genome sequencing analysis.</title>
        <authorList>
            <person name="Lalancette C."/>
            <person name="Leduc J.-M."/>
            <person name="Levesque S."/>
            <person name="Fournier E."/>
            <person name="Saoud J."/>
            <person name="Faucher S.P."/>
            <person name="Bernard K."/>
            <person name="Martineau C."/>
            <person name="Longtin J."/>
        </authorList>
    </citation>
    <scope>NUCLEOTIDE SEQUENCE [LARGE SCALE GENOMIC DNA]</scope>
    <source>
        <strain evidence="2 3">ID143958</strain>
    </source>
</reference>
<keyword evidence="1" id="KW-0812">Transmembrane</keyword>
<feature type="transmembrane region" description="Helical" evidence="1">
    <location>
        <begin position="248"/>
        <end position="268"/>
    </location>
</feature>
<sequence length="299" mass="34540">MPSNFSEERYKALKSQAIEAIDQNNLQQLKELLNQSYHGLLPVLTRKGRGVTFSTREGMVPYLNTRNEKAFLRDRAIQKDHVAIVDFLFTDGMGVRTELNCVDVVSDEVREKSYRERFLNKALEYNSRKVIDHLLTKGFSLSVEQLKQYARNNNAEQYLNAVTPLLNKLSSLVKKADSLHSRGYYQESARVRSLELFIRNQIKLYLDSCIAQPEKSAEHLEKQLKSPCYPFTSTVKDELRNHRGYKEFFANLMITISTLFIANIYQAVATKGESFFFKFNTDSVNQLTEVQNSLYECSL</sequence>
<keyword evidence="1" id="KW-0472">Membrane</keyword>
<evidence type="ECO:0000256" key="1">
    <source>
        <dbReference type="SAM" id="Phobius"/>
    </source>
</evidence>
<name>A0A364LHD5_9GAMM</name>
<accession>A0A364LHD5</accession>
<dbReference type="RefSeq" id="WP_112220085.1">
    <property type="nucleotide sequence ID" value="NZ_MVJN01000008.1"/>
</dbReference>
<comment type="caution">
    <text evidence="2">The sequence shown here is derived from an EMBL/GenBank/DDBJ whole genome shotgun (WGS) entry which is preliminary data.</text>
</comment>
<dbReference type="EMBL" id="MVJN01000008">
    <property type="protein sequence ID" value="RAP35690.1"/>
    <property type="molecule type" value="Genomic_DNA"/>
</dbReference>
<evidence type="ECO:0000313" key="2">
    <source>
        <dbReference type="EMBL" id="RAP35690.1"/>
    </source>
</evidence>
<protein>
    <submittedName>
        <fullName evidence="2">Uncharacterized protein</fullName>
    </submittedName>
</protein>
<dbReference type="AlphaFoldDB" id="A0A364LHD5"/>
<organism evidence="2 3">
    <name type="scientific">Legionella quinlivanii</name>
    <dbReference type="NCBI Taxonomy" id="45073"/>
    <lineage>
        <taxon>Bacteria</taxon>
        <taxon>Pseudomonadati</taxon>
        <taxon>Pseudomonadota</taxon>
        <taxon>Gammaproteobacteria</taxon>
        <taxon>Legionellales</taxon>
        <taxon>Legionellaceae</taxon>
        <taxon>Legionella</taxon>
    </lineage>
</organism>
<evidence type="ECO:0000313" key="3">
    <source>
        <dbReference type="Proteomes" id="UP000249458"/>
    </source>
</evidence>